<reference evidence="1 2" key="1">
    <citation type="submission" date="2018-08" db="EMBL/GenBank/DDBJ databases">
        <authorList>
            <person name="Laetsch R D."/>
            <person name="Stevens L."/>
            <person name="Kumar S."/>
            <person name="Blaxter L. M."/>
        </authorList>
    </citation>
    <scope>NUCLEOTIDE SEQUENCE [LARGE SCALE GENOMIC DNA]</scope>
</reference>
<keyword evidence="2" id="KW-1185">Reference proteome</keyword>
<dbReference type="AlphaFoldDB" id="A0A498SBI9"/>
<dbReference type="OrthoDB" id="5853460at2759"/>
<sequence>MLIYRYINTPAGEFKSEKIIEMSSDYLRDQAFFLHREEQLTYHDPILMGLYGYRDNFCFPTSSYIYLFNSILTFSPDKYNESHIPLISTSRYPITFTTETYCYTQPLLSTLQFDQQSLDEFVPVTFPPPPPSSPSNPAHIFRFTSWLLALQQAVQSKIDIENLIETCAKMLTRTNKQES</sequence>
<protein>
    <submittedName>
        <fullName evidence="1">Uncharacterized protein</fullName>
    </submittedName>
</protein>
<dbReference type="Proteomes" id="UP000276991">
    <property type="component" value="Unassembled WGS sequence"/>
</dbReference>
<dbReference type="EMBL" id="UPTC01000370">
    <property type="protein sequence ID" value="VBB28253.1"/>
    <property type="molecule type" value="Genomic_DNA"/>
</dbReference>
<evidence type="ECO:0000313" key="1">
    <source>
        <dbReference type="EMBL" id="VBB28253.1"/>
    </source>
</evidence>
<evidence type="ECO:0000313" key="2">
    <source>
        <dbReference type="Proteomes" id="UP000276991"/>
    </source>
</evidence>
<accession>A0A498SBI9</accession>
<proteinExistence type="predicted"/>
<gene>
    <name evidence="1" type="ORF">NAV_LOCUS3083</name>
</gene>
<organism evidence="1 2">
    <name type="scientific">Acanthocheilonema viteae</name>
    <name type="common">Filarial nematode worm</name>
    <name type="synonym">Dipetalonema viteae</name>
    <dbReference type="NCBI Taxonomy" id="6277"/>
    <lineage>
        <taxon>Eukaryota</taxon>
        <taxon>Metazoa</taxon>
        <taxon>Ecdysozoa</taxon>
        <taxon>Nematoda</taxon>
        <taxon>Chromadorea</taxon>
        <taxon>Rhabditida</taxon>
        <taxon>Spirurina</taxon>
        <taxon>Spiruromorpha</taxon>
        <taxon>Filarioidea</taxon>
        <taxon>Onchocercidae</taxon>
        <taxon>Acanthocheilonema</taxon>
    </lineage>
</organism>
<name>A0A498SBI9_ACAVI</name>